<evidence type="ECO:0000313" key="2">
    <source>
        <dbReference type="EMBL" id="WGZ89634.1"/>
    </source>
</evidence>
<dbReference type="Proteomes" id="UP001300672">
    <property type="component" value="Chromosome"/>
</dbReference>
<keyword evidence="1" id="KW-0732">Signal</keyword>
<organism evidence="2">
    <name type="scientific">Candidatus Thiocaldithrix dubininis</name>
    <dbReference type="NCBI Taxonomy" id="3080823"/>
    <lineage>
        <taxon>Bacteria</taxon>
        <taxon>Pseudomonadati</taxon>
        <taxon>Pseudomonadota</taxon>
        <taxon>Gammaproteobacteria</taxon>
        <taxon>Thiotrichales</taxon>
        <taxon>Thiotrichaceae</taxon>
        <taxon>Candidatus Thiocaldithrix</taxon>
    </lineage>
</organism>
<dbReference type="SUPFAM" id="SSF46626">
    <property type="entry name" value="Cytochrome c"/>
    <property type="match status" value="1"/>
</dbReference>
<evidence type="ECO:0000256" key="1">
    <source>
        <dbReference type="SAM" id="SignalP"/>
    </source>
</evidence>
<reference evidence="2" key="2">
    <citation type="submission" date="2023-04" db="EMBL/GenBank/DDBJ databases">
        <authorList>
            <person name="Beletskiy A.V."/>
            <person name="Mardanov A.V."/>
            <person name="Ravin N.V."/>
        </authorList>
    </citation>
    <scope>NUCLEOTIDE SEQUENCE</scope>
    <source>
        <strain evidence="2">GKL-01</strain>
    </source>
</reference>
<dbReference type="GO" id="GO:0020037">
    <property type="term" value="F:heme binding"/>
    <property type="evidence" value="ECO:0007669"/>
    <property type="project" value="InterPro"/>
</dbReference>
<feature type="signal peptide" evidence="1">
    <location>
        <begin position="1"/>
        <end position="26"/>
    </location>
</feature>
<dbReference type="EMBL" id="CP124755">
    <property type="protein sequence ID" value="WGZ89634.1"/>
    <property type="molecule type" value="Genomic_DNA"/>
</dbReference>
<proteinExistence type="predicted"/>
<reference evidence="2" key="1">
    <citation type="journal article" date="2023" name="Int. J. Mol. Sci.">
        <title>Metagenomics Revealed a New Genus 'Candidatus Thiocaldithrix dubininis' gen. nov., sp. nov. and a New Species 'Candidatus Thiothrix putei' sp. nov. in the Family Thiotrichaceae, Some Members of Which Have Traits of Both Na+- and H+-Motive Energetics.</title>
        <authorList>
            <person name="Ravin N.V."/>
            <person name="Muntyan M.S."/>
            <person name="Smolyakov D.D."/>
            <person name="Rudenko T.S."/>
            <person name="Beletsky A.V."/>
            <person name="Mardanov A.V."/>
            <person name="Grabovich M.Y."/>
        </authorList>
    </citation>
    <scope>NUCLEOTIDE SEQUENCE</scope>
    <source>
        <strain evidence="2">GKL-01</strain>
    </source>
</reference>
<protein>
    <submittedName>
        <fullName evidence="2">Cytochrome c class I</fullName>
    </submittedName>
</protein>
<sequence length="103" mass="11562">MMRKINNRLMAIVSLWIVSLANVALANPATVNHPGRDLASNCFQCHGTDGYGYEHLAGKRVSKIVEELQEMSDRPIDKNIMNVHAQAYTADEIKLIADYFSKQ</sequence>
<dbReference type="AlphaFoldDB" id="A0AA95H5S4"/>
<name>A0AA95H5S4_9GAMM</name>
<dbReference type="KEGG" id="tdu:QJT80_08970"/>
<feature type="chain" id="PRO_5041686435" evidence="1">
    <location>
        <begin position="27"/>
        <end position="103"/>
    </location>
</feature>
<dbReference type="GO" id="GO:0009055">
    <property type="term" value="F:electron transfer activity"/>
    <property type="evidence" value="ECO:0007669"/>
    <property type="project" value="InterPro"/>
</dbReference>
<gene>
    <name evidence="2" type="ORF">QJT80_08970</name>
</gene>
<dbReference type="InterPro" id="IPR036909">
    <property type="entry name" value="Cyt_c-like_dom_sf"/>
</dbReference>
<dbReference type="Gene3D" id="1.10.760.10">
    <property type="entry name" value="Cytochrome c-like domain"/>
    <property type="match status" value="1"/>
</dbReference>
<accession>A0AA95H5S4</accession>